<evidence type="ECO:0000313" key="2">
    <source>
        <dbReference type="Proteomes" id="UP000239731"/>
    </source>
</evidence>
<accession>A0A2T0HIA7</accession>
<feature type="non-terminal residue" evidence="1">
    <location>
        <position position="93"/>
    </location>
</feature>
<comment type="caution">
    <text evidence="1">The sequence shown here is derived from an EMBL/GenBank/DDBJ whole genome shotgun (WGS) entry which is preliminary data.</text>
</comment>
<gene>
    <name evidence="1" type="ORF">C7A10_32375</name>
</gene>
<dbReference type="AlphaFoldDB" id="A0A2T0HIA7"/>
<keyword evidence="1" id="KW-0067">ATP-binding</keyword>
<protein>
    <submittedName>
        <fullName evidence="1">DEAD/DEAH box helicase</fullName>
    </submittedName>
</protein>
<feature type="non-terminal residue" evidence="1">
    <location>
        <position position="1"/>
    </location>
</feature>
<keyword evidence="1" id="KW-0347">Helicase</keyword>
<organism evidence="1 2">
    <name type="scientific">Pseudomonas fluorescens</name>
    <dbReference type="NCBI Taxonomy" id="294"/>
    <lineage>
        <taxon>Bacteria</taxon>
        <taxon>Pseudomonadati</taxon>
        <taxon>Pseudomonadota</taxon>
        <taxon>Gammaproteobacteria</taxon>
        <taxon>Pseudomonadales</taxon>
        <taxon>Pseudomonadaceae</taxon>
        <taxon>Pseudomonas</taxon>
    </lineage>
</organism>
<dbReference type="GO" id="GO:0004386">
    <property type="term" value="F:helicase activity"/>
    <property type="evidence" value="ECO:0007669"/>
    <property type="project" value="UniProtKB-KW"/>
</dbReference>
<dbReference type="Proteomes" id="UP000239731">
    <property type="component" value="Unassembled WGS sequence"/>
</dbReference>
<reference evidence="1 2" key="1">
    <citation type="submission" date="2018-03" db="EMBL/GenBank/DDBJ databases">
        <title>Blue discolouration in mozzarella cheese caused by Pseudomonas fluorescens.</title>
        <authorList>
            <person name="Chiesa F."/>
            <person name="Dalmasso A."/>
            <person name="Lomonaco S."/>
        </authorList>
    </citation>
    <scope>NUCLEOTIDE SEQUENCE [LARGE SCALE GENOMIC DNA]</scope>
    <source>
        <strain evidence="1 2">11293</strain>
    </source>
</reference>
<evidence type="ECO:0000313" key="1">
    <source>
        <dbReference type="EMBL" id="PRW82811.1"/>
    </source>
</evidence>
<proteinExistence type="predicted"/>
<sequence length="93" mass="10490">PFVPRYITGSVPQFFVSPKRPRTRLFPDDQQELSLATAWRLVEDGQTVLIYCPERRSVEPFAKIIVDLHERGALRSLLTVEPAVLQTAIALGT</sequence>
<keyword evidence="1" id="KW-0547">Nucleotide-binding</keyword>
<name>A0A2T0HIA7_PSEFL</name>
<keyword evidence="1" id="KW-0378">Hydrolase</keyword>
<dbReference type="EMBL" id="PVUH01000172">
    <property type="protein sequence ID" value="PRW82811.1"/>
    <property type="molecule type" value="Genomic_DNA"/>
</dbReference>